<dbReference type="SUPFAM" id="SSF51735">
    <property type="entry name" value="NAD(P)-binding Rossmann-fold domains"/>
    <property type="match status" value="1"/>
</dbReference>
<reference evidence="2 3" key="1">
    <citation type="submission" date="2020-03" db="EMBL/GenBank/DDBJ databases">
        <title>Genomic Encyclopedia of Type Strains, Phase III (KMG-III): the genomes of soil and plant-associated and newly described type strains.</title>
        <authorList>
            <person name="Whitman W."/>
        </authorList>
    </citation>
    <scope>NUCLEOTIDE SEQUENCE [LARGE SCALE GENOMIC DNA]</scope>
    <source>
        <strain evidence="2 3">CECT 8804</strain>
    </source>
</reference>
<comment type="caution">
    <text evidence="2">The sequence shown here is derived from an EMBL/GenBank/DDBJ whole genome shotgun (WGS) entry which is preliminary data.</text>
</comment>
<evidence type="ECO:0000313" key="2">
    <source>
        <dbReference type="EMBL" id="NIJ09446.1"/>
    </source>
</evidence>
<dbReference type="Pfam" id="PF13561">
    <property type="entry name" value="adh_short_C2"/>
    <property type="match status" value="1"/>
</dbReference>
<dbReference type="Proteomes" id="UP000727456">
    <property type="component" value="Unassembled WGS sequence"/>
</dbReference>
<evidence type="ECO:0000313" key="3">
    <source>
        <dbReference type="Proteomes" id="UP000727456"/>
    </source>
</evidence>
<sequence length="242" mass="25584">MTADAMCNVSRNVYDSVSLVFGASGQIGAACAAVLENAAEPVLRISRSGGEGCTSYDPFGPNSRPLNAIVSAPLKTVVWAQGANANDSLEDFDADRSLELYKANCHYIAVTLHELLAADLIADGARLCIVSSVWQTVGRRNKLSYMMSKAAVQGLVLSASLDLAERDIMVNAVLPGALDTPMTHKNLSSAQIAQVKGSTPFNRLPRVEDVAATVAFLCSPANTSITGQFVAVDLGFRHARLV</sequence>
<dbReference type="PRINTS" id="PR00081">
    <property type="entry name" value="GDHRDH"/>
</dbReference>
<dbReference type="EMBL" id="JAAOZC010000011">
    <property type="protein sequence ID" value="NIJ09446.1"/>
    <property type="molecule type" value="Genomic_DNA"/>
</dbReference>
<accession>A0ABX0U0M2</accession>
<comment type="similarity">
    <text evidence="1">Belongs to the short-chain dehydrogenases/reductases (SDR) family.</text>
</comment>
<dbReference type="InterPro" id="IPR036291">
    <property type="entry name" value="NAD(P)-bd_dom_sf"/>
</dbReference>
<organism evidence="2 3">
    <name type="scientific">Sphingomonas vulcanisoli</name>
    <dbReference type="NCBI Taxonomy" id="1658060"/>
    <lineage>
        <taxon>Bacteria</taxon>
        <taxon>Pseudomonadati</taxon>
        <taxon>Pseudomonadota</taxon>
        <taxon>Alphaproteobacteria</taxon>
        <taxon>Sphingomonadales</taxon>
        <taxon>Sphingomonadaceae</taxon>
        <taxon>Sphingomonas</taxon>
    </lineage>
</organism>
<evidence type="ECO:0000256" key="1">
    <source>
        <dbReference type="ARBA" id="ARBA00006484"/>
    </source>
</evidence>
<dbReference type="RefSeq" id="WP_208408761.1">
    <property type="nucleotide sequence ID" value="NZ_JAAOZC010000011.1"/>
</dbReference>
<dbReference type="InterPro" id="IPR050259">
    <property type="entry name" value="SDR"/>
</dbReference>
<keyword evidence="3" id="KW-1185">Reference proteome</keyword>
<protein>
    <recommendedName>
        <fullName evidence="4">SDR family oxidoreductase</fullName>
    </recommendedName>
</protein>
<dbReference type="PANTHER" id="PTHR42879:SF2">
    <property type="entry name" value="3-OXOACYL-[ACYL-CARRIER-PROTEIN] REDUCTASE FABG"/>
    <property type="match status" value="1"/>
</dbReference>
<gene>
    <name evidence="2" type="ORF">FHS31_003078</name>
</gene>
<dbReference type="Gene3D" id="3.40.50.720">
    <property type="entry name" value="NAD(P)-binding Rossmann-like Domain"/>
    <property type="match status" value="1"/>
</dbReference>
<dbReference type="PANTHER" id="PTHR42879">
    <property type="entry name" value="3-OXOACYL-(ACYL-CARRIER-PROTEIN) REDUCTASE"/>
    <property type="match status" value="1"/>
</dbReference>
<proteinExistence type="inferred from homology"/>
<dbReference type="InterPro" id="IPR002347">
    <property type="entry name" value="SDR_fam"/>
</dbReference>
<evidence type="ECO:0008006" key="4">
    <source>
        <dbReference type="Google" id="ProtNLM"/>
    </source>
</evidence>
<name>A0ABX0U0M2_9SPHN</name>